<name>A0A0F8WJG0_9ZZZZ</name>
<dbReference type="AlphaFoldDB" id="A0A0F8WJG0"/>
<evidence type="ECO:0000313" key="2">
    <source>
        <dbReference type="EMBL" id="KKK57002.1"/>
    </source>
</evidence>
<proteinExistence type="predicted"/>
<feature type="non-terminal residue" evidence="2">
    <location>
        <position position="35"/>
    </location>
</feature>
<keyword evidence="1" id="KW-0812">Transmembrane</keyword>
<keyword evidence="1" id="KW-1133">Transmembrane helix</keyword>
<evidence type="ECO:0000256" key="1">
    <source>
        <dbReference type="SAM" id="Phobius"/>
    </source>
</evidence>
<dbReference type="EMBL" id="LAZR01064710">
    <property type="protein sequence ID" value="KKK57002.1"/>
    <property type="molecule type" value="Genomic_DNA"/>
</dbReference>
<comment type="caution">
    <text evidence="2">The sequence shown here is derived from an EMBL/GenBank/DDBJ whole genome shotgun (WGS) entry which is preliminary data.</text>
</comment>
<reference evidence="2" key="1">
    <citation type="journal article" date="2015" name="Nature">
        <title>Complex archaea that bridge the gap between prokaryotes and eukaryotes.</title>
        <authorList>
            <person name="Spang A."/>
            <person name="Saw J.H."/>
            <person name="Jorgensen S.L."/>
            <person name="Zaremba-Niedzwiedzka K."/>
            <person name="Martijn J."/>
            <person name="Lind A.E."/>
            <person name="van Eijk R."/>
            <person name="Schleper C."/>
            <person name="Guy L."/>
            <person name="Ettema T.J."/>
        </authorList>
    </citation>
    <scope>NUCLEOTIDE SEQUENCE</scope>
</reference>
<gene>
    <name evidence="2" type="ORF">LCGC14_3058850</name>
</gene>
<keyword evidence="1" id="KW-0472">Membrane</keyword>
<sequence length="35" mass="3905">MDSMPFGYAGLITVLVPFLTAKVKNLLPNQWRALV</sequence>
<organism evidence="2">
    <name type="scientific">marine sediment metagenome</name>
    <dbReference type="NCBI Taxonomy" id="412755"/>
    <lineage>
        <taxon>unclassified sequences</taxon>
        <taxon>metagenomes</taxon>
        <taxon>ecological metagenomes</taxon>
    </lineage>
</organism>
<feature type="transmembrane region" description="Helical" evidence="1">
    <location>
        <begin position="6"/>
        <end position="23"/>
    </location>
</feature>
<accession>A0A0F8WJG0</accession>
<protein>
    <submittedName>
        <fullName evidence="2">Uncharacterized protein</fullName>
    </submittedName>
</protein>